<protein>
    <recommendedName>
        <fullName evidence="6">SWIM-type domain-containing protein</fullName>
    </recommendedName>
</protein>
<keyword evidence="3" id="KW-0862">Zinc</keyword>
<keyword evidence="1" id="KW-0479">Metal-binding</keyword>
<feature type="domain" description="SWIM-type" evidence="6">
    <location>
        <begin position="57"/>
        <end position="89"/>
    </location>
</feature>
<organism evidence="7 8">
    <name type="scientific">Dipteronia dyeriana</name>
    <dbReference type="NCBI Taxonomy" id="168575"/>
    <lineage>
        <taxon>Eukaryota</taxon>
        <taxon>Viridiplantae</taxon>
        <taxon>Streptophyta</taxon>
        <taxon>Embryophyta</taxon>
        <taxon>Tracheophyta</taxon>
        <taxon>Spermatophyta</taxon>
        <taxon>Magnoliopsida</taxon>
        <taxon>eudicotyledons</taxon>
        <taxon>Gunneridae</taxon>
        <taxon>Pentapetalae</taxon>
        <taxon>rosids</taxon>
        <taxon>malvids</taxon>
        <taxon>Sapindales</taxon>
        <taxon>Sapindaceae</taxon>
        <taxon>Hippocastanoideae</taxon>
        <taxon>Acereae</taxon>
        <taxon>Dipteronia</taxon>
    </lineage>
</organism>
<gene>
    <name evidence="7" type="ORF">Ddye_029027</name>
</gene>
<evidence type="ECO:0000259" key="6">
    <source>
        <dbReference type="PROSITE" id="PS50966"/>
    </source>
</evidence>
<dbReference type="PANTHER" id="PTHR31973">
    <property type="entry name" value="POLYPROTEIN, PUTATIVE-RELATED"/>
    <property type="match status" value="1"/>
</dbReference>
<evidence type="ECO:0000313" key="8">
    <source>
        <dbReference type="Proteomes" id="UP001280121"/>
    </source>
</evidence>
<dbReference type="EMBL" id="JANJYI010000009">
    <property type="protein sequence ID" value="KAK2634235.1"/>
    <property type="molecule type" value="Genomic_DNA"/>
</dbReference>
<dbReference type="AlphaFoldDB" id="A0AAD9TDL9"/>
<dbReference type="InterPro" id="IPR007527">
    <property type="entry name" value="Znf_SWIM"/>
</dbReference>
<proteinExistence type="predicted"/>
<comment type="caution">
    <text evidence="7">The sequence shown here is derived from an EMBL/GenBank/DDBJ whole genome shotgun (WGS) entry which is preliminary data.</text>
</comment>
<dbReference type="InterPro" id="IPR006564">
    <property type="entry name" value="Znf_PMZ"/>
</dbReference>
<evidence type="ECO:0000256" key="5">
    <source>
        <dbReference type="SAM" id="MobiDB-lite"/>
    </source>
</evidence>
<name>A0AAD9TDL9_9ROSI</name>
<reference evidence="7" key="1">
    <citation type="journal article" date="2023" name="Plant J.">
        <title>Genome sequences and population genomics provide insights into the demographic history, inbreeding, and mutation load of two 'living fossil' tree species of Dipteronia.</title>
        <authorList>
            <person name="Feng Y."/>
            <person name="Comes H.P."/>
            <person name="Chen J."/>
            <person name="Zhu S."/>
            <person name="Lu R."/>
            <person name="Zhang X."/>
            <person name="Li P."/>
            <person name="Qiu J."/>
            <person name="Olsen K.M."/>
            <person name="Qiu Y."/>
        </authorList>
    </citation>
    <scope>NUCLEOTIDE SEQUENCE</scope>
    <source>
        <strain evidence="7">KIB01</strain>
    </source>
</reference>
<evidence type="ECO:0000256" key="2">
    <source>
        <dbReference type="ARBA" id="ARBA00022771"/>
    </source>
</evidence>
<evidence type="ECO:0000256" key="1">
    <source>
        <dbReference type="ARBA" id="ARBA00022723"/>
    </source>
</evidence>
<accession>A0AAD9TDL9</accession>
<keyword evidence="2 4" id="KW-0863">Zinc-finger</keyword>
<dbReference type="PANTHER" id="PTHR31973:SF187">
    <property type="entry name" value="MUTATOR TRANSPOSASE MUDRA PROTEIN"/>
    <property type="match status" value="1"/>
</dbReference>
<evidence type="ECO:0000256" key="3">
    <source>
        <dbReference type="ARBA" id="ARBA00022833"/>
    </source>
</evidence>
<dbReference type="SMART" id="SM00575">
    <property type="entry name" value="ZnF_PMZ"/>
    <property type="match status" value="1"/>
</dbReference>
<feature type="region of interest" description="Disordered" evidence="5">
    <location>
        <begin position="110"/>
        <end position="135"/>
    </location>
</feature>
<dbReference type="Proteomes" id="UP001280121">
    <property type="component" value="Unassembled WGS sequence"/>
</dbReference>
<dbReference type="PROSITE" id="PS50966">
    <property type="entry name" value="ZF_SWIM"/>
    <property type="match status" value="1"/>
</dbReference>
<keyword evidence="8" id="KW-1185">Reference proteome</keyword>
<evidence type="ECO:0000256" key="4">
    <source>
        <dbReference type="PROSITE-ProRule" id="PRU00325"/>
    </source>
</evidence>
<evidence type="ECO:0000313" key="7">
    <source>
        <dbReference type="EMBL" id="KAK2634235.1"/>
    </source>
</evidence>
<sequence length="263" mass="30595">MVMKKFNDRKEECSSWSSVLPLRVHVKILKHSRESRTLTMIAIENMEYELISASGAYTVKLREYNCACGSWQVSGIPYCHVMAAICHYCGKEAVKDKMTQFVHSSLTKKVLKPPPHTVQPSRPKKQRKREPDEAPKVWRSGTVICKPYHQVGHNKRSCQRRNHKEKCQMDHHLHINQTRIHLLNHKVVYDSDILTSALIPHEHFRFLNLIIPPLMLRFDVELDVHSISVHDVGCVSRMLFLEINNLLDVASLIFELLWMLMVQ</sequence>
<dbReference type="GO" id="GO:0008270">
    <property type="term" value="F:zinc ion binding"/>
    <property type="evidence" value="ECO:0007669"/>
    <property type="project" value="UniProtKB-KW"/>
</dbReference>